<dbReference type="InterPro" id="IPR015300">
    <property type="entry name" value="DNA-bd_pseudobarrel_sf"/>
</dbReference>
<evidence type="ECO:0000256" key="4">
    <source>
        <dbReference type="ARBA" id="ARBA00023163"/>
    </source>
</evidence>
<accession>A0ABD1BVV7</accession>
<keyword evidence="8" id="KW-1185">Reference proteome</keyword>
<sequence>MAAIREAHFVKFFISEKSSRSFEIPLVFNEYLPNPLPTNVEVLSYRGRSWTVRMKRRGEKVFLRNGWEDFVNENNLEDGKLMQFTYDCNRTFSVLIFGHDGCSELRDFPQDVIDVIDDYEFGEQKDEEEEEENNSN</sequence>
<evidence type="ECO:0000313" key="8">
    <source>
        <dbReference type="Proteomes" id="UP001558713"/>
    </source>
</evidence>
<dbReference type="AlphaFoldDB" id="A0ABD1BVV7"/>
<keyword evidence="2" id="KW-0805">Transcription regulation</keyword>
<keyword evidence="5" id="KW-0539">Nucleus</keyword>
<dbReference type="Pfam" id="PF02362">
    <property type="entry name" value="B3"/>
    <property type="match status" value="1"/>
</dbReference>
<dbReference type="GO" id="GO:0005634">
    <property type="term" value="C:nucleus"/>
    <property type="evidence" value="ECO:0007669"/>
    <property type="project" value="UniProtKB-SubCell"/>
</dbReference>
<reference evidence="7 8" key="1">
    <citation type="submission" date="2024-04" db="EMBL/GenBank/DDBJ databases">
        <title>Genome assembly C_amara_ONT_v2.</title>
        <authorList>
            <person name="Yant L."/>
            <person name="Moore C."/>
            <person name="Slenker M."/>
        </authorList>
    </citation>
    <scope>NUCLEOTIDE SEQUENCE [LARGE SCALE GENOMIC DNA]</scope>
    <source>
        <tissue evidence="7">Leaf</tissue>
    </source>
</reference>
<keyword evidence="3" id="KW-0238">DNA-binding</keyword>
<dbReference type="PANTHER" id="PTHR31920">
    <property type="entry name" value="B3 DOMAIN-CONTAINING"/>
    <property type="match status" value="1"/>
</dbReference>
<evidence type="ECO:0000259" key="6">
    <source>
        <dbReference type="PROSITE" id="PS50863"/>
    </source>
</evidence>
<evidence type="ECO:0000256" key="5">
    <source>
        <dbReference type="ARBA" id="ARBA00023242"/>
    </source>
</evidence>
<evidence type="ECO:0000256" key="2">
    <source>
        <dbReference type="ARBA" id="ARBA00023015"/>
    </source>
</evidence>
<evidence type="ECO:0000313" key="7">
    <source>
        <dbReference type="EMBL" id="KAL1221337.1"/>
    </source>
</evidence>
<dbReference type="GO" id="GO:0003677">
    <property type="term" value="F:DNA binding"/>
    <property type="evidence" value="ECO:0007669"/>
    <property type="project" value="UniProtKB-KW"/>
</dbReference>
<protein>
    <submittedName>
        <fullName evidence="7">B3 domain-containing protein</fullName>
    </submittedName>
</protein>
<dbReference type="EMBL" id="JBANAX010000129">
    <property type="protein sequence ID" value="KAL1221337.1"/>
    <property type="molecule type" value="Genomic_DNA"/>
</dbReference>
<proteinExistence type="predicted"/>
<dbReference type="PANTHER" id="PTHR31920:SF145">
    <property type="entry name" value="B3 DOMAIN-CONTAINING PROTEIN REM20-LIKE ISOFORM X1"/>
    <property type="match status" value="1"/>
</dbReference>
<organism evidence="7 8">
    <name type="scientific">Cardamine amara subsp. amara</name>
    <dbReference type="NCBI Taxonomy" id="228776"/>
    <lineage>
        <taxon>Eukaryota</taxon>
        <taxon>Viridiplantae</taxon>
        <taxon>Streptophyta</taxon>
        <taxon>Embryophyta</taxon>
        <taxon>Tracheophyta</taxon>
        <taxon>Spermatophyta</taxon>
        <taxon>Magnoliopsida</taxon>
        <taxon>eudicotyledons</taxon>
        <taxon>Gunneridae</taxon>
        <taxon>Pentapetalae</taxon>
        <taxon>rosids</taxon>
        <taxon>malvids</taxon>
        <taxon>Brassicales</taxon>
        <taxon>Brassicaceae</taxon>
        <taxon>Cardamineae</taxon>
        <taxon>Cardamine</taxon>
    </lineage>
</organism>
<evidence type="ECO:0000256" key="3">
    <source>
        <dbReference type="ARBA" id="ARBA00023125"/>
    </source>
</evidence>
<comment type="subcellular location">
    <subcellularLocation>
        <location evidence="1">Nucleus</location>
    </subcellularLocation>
</comment>
<keyword evidence="4" id="KW-0804">Transcription</keyword>
<evidence type="ECO:0000256" key="1">
    <source>
        <dbReference type="ARBA" id="ARBA00004123"/>
    </source>
</evidence>
<dbReference type="InterPro" id="IPR050655">
    <property type="entry name" value="Plant_B3_domain"/>
</dbReference>
<dbReference type="SUPFAM" id="SSF101936">
    <property type="entry name" value="DNA-binding pseudobarrel domain"/>
    <property type="match status" value="1"/>
</dbReference>
<dbReference type="CDD" id="cd10017">
    <property type="entry name" value="B3_DNA"/>
    <property type="match status" value="1"/>
</dbReference>
<name>A0ABD1BVV7_CARAN</name>
<dbReference type="SMART" id="SM01019">
    <property type="entry name" value="B3"/>
    <property type="match status" value="1"/>
</dbReference>
<gene>
    <name evidence="7" type="ORF">V5N11_013737</name>
</gene>
<feature type="domain" description="TF-B3" evidence="6">
    <location>
        <begin position="7"/>
        <end position="100"/>
    </location>
</feature>
<dbReference type="PROSITE" id="PS50863">
    <property type="entry name" value="B3"/>
    <property type="match status" value="1"/>
</dbReference>
<dbReference type="InterPro" id="IPR003340">
    <property type="entry name" value="B3_DNA-bd"/>
</dbReference>
<comment type="caution">
    <text evidence="7">The sequence shown here is derived from an EMBL/GenBank/DDBJ whole genome shotgun (WGS) entry which is preliminary data.</text>
</comment>
<dbReference type="Gene3D" id="2.40.330.10">
    <property type="entry name" value="DNA-binding pseudobarrel domain"/>
    <property type="match status" value="1"/>
</dbReference>
<dbReference type="Proteomes" id="UP001558713">
    <property type="component" value="Unassembled WGS sequence"/>
</dbReference>